<reference evidence="1" key="1">
    <citation type="journal article" date="2015" name="Nature">
        <title>Complex archaea that bridge the gap between prokaryotes and eukaryotes.</title>
        <authorList>
            <person name="Spang A."/>
            <person name="Saw J.H."/>
            <person name="Jorgensen S.L."/>
            <person name="Zaremba-Niedzwiedzka K."/>
            <person name="Martijn J."/>
            <person name="Lind A.E."/>
            <person name="van Eijk R."/>
            <person name="Schleper C."/>
            <person name="Guy L."/>
            <person name="Ettema T.J."/>
        </authorList>
    </citation>
    <scope>NUCLEOTIDE SEQUENCE</scope>
</reference>
<comment type="caution">
    <text evidence="1">The sequence shown here is derived from an EMBL/GenBank/DDBJ whole genome shotgun (WGS) entry which is preliminary data.</text>
</comment>
<gene>
    <name evidence="1" type="ORF">LCGC14_0195420</name>
</gene>
<sequence length="155" mass="17498">MKSIVMREPRNKNSLANRDIKCLDNISMTTIQGKQLQIKLEAIDGKLIGELQINEGPIPVKNGPIADKIFLREYNNGDKYILSLKIEWNDGVIYESIYDEGVGEGAVTLEDVRTMILTSYGSTAKQINKNTIRLVTPPSLEEIVDDCYLFRKMGF</sequence>
<proteinExistence type="predicted"/>
<dbReference type="EMBL" id="LAZR01000084">
    <property type="protein sequence ID" value="KKN93709.1"/>
    <property type="molecule type" value="Genomic_DNA"/>
</dbReference>
<name>A0A0F9UPY9_9ZZZZ</name>
<accession>A0A0F9UPY9</accession>
<evidence type="ECO:0000313" key="1">
    <source>
        <dbReference type="EMBL" id="KKN93709.1"/>
    </source>
</evidence>
<dbReference type="AlphaFoldDB" id="A0A0F9UPY9"/>
<protein>
    <submittedName>
        <fullName evidence="1">Uncharacterized protein</fullName>
    </submittedName>
</protein>
<organism evidence="1">
    <name type="scientific">marine sediment metagenome</name>
    <dbReference type="NCBI Taxonomy" id="412755"/>
    <lineage>
        <taxon>unclassified sequences</taxon>
        <taxon>metagenomes</taxon>
        <taxon>ecological metagenomes</taxon>
    </lineage>
</organism>